<evidence type="ECO:0000313" key="4">
    <source>
        <dbReference type="Proteomes" id="UP000695562"/>
    </source>
</evidence>
<dbReference type="OrthoDB" id="312680at2759"/>
<dbReference type="InterPro" id="IPR019734">
    <property type="entry name" value="TPR_rpt"/>
</dbReference>
<keyword evidence="4" id="KW-1185">Reference proteome</keyword>
<dbReference type="Gene3D" id="1.25.40.10">
    <property type="entry name" value="Tetratricopeptide repeat domain"/>
    <property type="match status" value="2"/>
</dbReference>
<dbReference type="EMBL" id="AJWJ01000420">
    <property type="protein sequence ID" value="KAF2071035.1"/>
    <property type="molecule type" value="Genomic_DNA"/>
</dbReference>
<dbReference type="GO" id="GO:0046813">
    <property type="term" value="P:receptor-mediated virion attachment to host cell"/>
    <property type="evidence" value="ECO:0007669"/>
    <property type="project" value="TreeGrafter"/>
</dbReference>
<keyword evidence="2" id="KW-0802">TPR repeat</keyword>
<evidence type="ECO:0000313" key="3">
    <source>
        <dbReference type="EMBL" id="KAF2071035.1"/>
    </source>
</evidence>
<proteinExistence type="predicted"/>
<evidence type="ECO:0008006" key="5">
    <source>
        <dbReference type="Google" id="ProtNLM"/>
    </source>
</evidence>
<reference evidence="3" key="1">
    <citation type="submission" date="2020-01" db="EMBL/GenBank/DDBJ databases">
        <title>Development of genomics and gene disruption for Polysphondylium violaceum indicates a role for the polyketide synthase stlB in stalk morphogenesis.</title>
        <authorList>
            <person name="Narita B."/>
            <person name="Kawabe Y."/>
            <person name="Kin K."/>
            <person name="Saito T."/>
            <person name="Gibbs R."/>
            <person name="Kuspa A."/>
            <person name="Muzny D."/>
            <person name="Queller D."/>
            <person name="Richards S."/>
            <person name="Strassman J."/>
            <person name="Sucgang R."/>
            <person name="Worley K."/>
            <person name="Schaap P."/>
        </authorList>
    </citation>
    <scope>NUCLEOTIDE SEQUENCE</scope>
    <source>
        <strain evidence="3">QSvi11</strain>
    </source>
</reference>
<gene>
    <name evidence="3" type="ORF">CYY_007656</name>
</gene>
<name>A0A8J4PN89_9MYCE</name>
<organism evidence="3 4">
    <name type="scientific">Polysphondylium violaceum</name>
    <dbReference type="NCBI Taxonomy" id="133409"/>
    <lineage>
        <taxon>Eukaryota</taxon>
        <taxon>Amoebozoa</taxon>
        <taxon>Evosea</taxon>
        <taxon>Eumycetozoa</taxon>
        <taxon>Dictyostelia</taxon>
        <taxon>Dictyosteliales</taxon>
        <taxon>Dictyosteliaceae</taxon>
        <taxon>Polysphondylium</taxon>
    </lineage>
</organism>
<dbReference type="Proteomes" id="UP000695562">
    <property type="component" value="Unassembled WGS sequence"/>
</dbReference>
<comment type="caution">
    <text evidence="3">The sequence shown here is derived from an EMBL/GenBank/DDBJ whole genome shotgun (WGS) entry which is preliminary data.</text>
</comment>
<evidence type="ECO:0000256" key="1">
    <source>
        <dbReference type="ARBA" id="ARBA00022737"/>
    </source>
</evidence>
<dbReference type="PANTHER" id="PTHR44858:SF1">
    <property type="entry name" value="UDP-N-ACETYLGLUCOSAMINE--PEPTIDE N-ACETYLGLUCOSAMINYLTRANSFERASE SPINDLY-RELATED"/>
    <property type="match status" value="1"/>
</dbReference>
<sequence length="580" mass="67666">MNSIQRLTRFKYRSRLPISNHVTTNNFTLKSNHSNNKNIKTKIFSTINNNNYGCKYYFTSSKSLFSEQQQKPQQQHEIDVKYQSLIENAVEHFKIKEINFAIQLLDQAIQLCGNKPDAYLLRADIKSEFLRTFPSALHQDAIINDYETAVNLVPQNKKAYVYRAIAKYFGKLPETPLEQMNLYLDKAIELDPDNIDYVVDKVKRAGFLCRIEFLIEPSKRLVKERSKYGALALGLIAFAQGNIPQAIQLIQSVIDSEVNLPKHDQFKDVPLYHGRLIVGRDTQGYTRIRDRYYEANNILFDAYIYHAIVSCLHDPNLSLEYHKKALEIVPYAYHFHCMMGQMTFNSGRFEEAIKHCNNFFQHDPDFHSPYAHQTLTIRGCSYYQIGAIDKAYEDLQISLERNSTEKYTIDNILDRANPILTMIYCLRLFVEGLRGLDKSKFNIEAVIKSIDFDGVLLTEPKNIQQLFTRTRIWYNVYKIIIDESVQSGLVKSSGEEAASLYYRERLFYHLTDYLIDSMYLNYLENCRDIAFDDKDFSKLLDFISQLPYKESKQLPERQEGHKILLNLYKAVIAHIQGKDF</sequence>
<dbReference type="SMART" id="SM00028">
    <property type="entry name" value="TPR"/>
    <property type="match status" value="3"/>
</dbReference>
<keyword evidence="1" id="KW-0677">Repeat</keyword>
<dbReference type="AlphaFoldDB" id="A0A8J4PN89"/>
<dbReference type="InterPro" id="IPR050498">
    <property type="entry name" value="Ycf3"/>
</dbReference>
<accession>A0A8J4PN89</accession>
<dbReference type="PANTHER" id="PTHR44858">
    <property type="entry name" value="TETRATRICOPEPTIDE REPEAT PROTEIN 6"/>
    <property type="match status" value="1"/>
</dbReference>
<dbReference type="InterPro" id="IPR011990">
    <property type="entry name" value="TPR-like_helical_dom_sf"/>
</dbReference>
<protein>
    <recommendedName>
        <fullName evidence="5">Tetratricopeptide-like helical domain-containing protein</fullName>
    </recommendedName>
</protein>
<dbReference type="SUPFAM" id="SSF48452">
    <property type="entry name" value="TPR-like"/>
    <property type="match status" value="1"/>
</dbReference>
<evidence type="ECO:0000256" key="2">
    <source>
        <dbReference type="ARBA" id="ARBA00022803"/>
    </source>
</evidence>